<dbReference type="InterPro" id="IPR011333">
    <property type="entry name" value="SKP1/BTB/POZ_sf"/>
</dbReference>
<dbReference type="AlphaFoldDB" id="A0AAV8A340"/>
<evidence type="ECO:0000259" key="2">
    <source>
        <dbReference type="PROSITE" id="PS50097"/>
    </source>
</evidence>
<dbReference type="SUPFAM" id="SSF57850">
    <property type="entry name" value="RING/U-box"/>
    <property type="match status" value="1"/>
</dbReference>
<dbReference type="CDD" id="cd18186">
    <property type="entry name" value="BTB_POZ_ZBTB_KLHL-like"/>
    <property type="match status" value="1"/>
</dbReference>
<reference evidence="3" key="1">
    <citation type="submission" date="2022-08" db="EMBL/GenBank/DDBJ databases">
        <title>Novel sulphate-reducing endosymbionts in the free-living metamonad Anaeramoeba.</title>
        <authorList>
            <person name="Jerlstrom-Hultqvist J."/>
            <person name="Cepicka I."/>
            <person name="Gallot-Lavallee L."/>
            <person name="Salas-Leiva D."/>
            <person name="Curtis B.A."/>
            <person name="Zahonova K."/>
            <person name="Pipaliya S."/>
            <person name="Dacks J."/>
            <person name="Roger A.J."/>
        </authorList>
    </citation>
    <scope>NUCLEOTIDE SEQUENCE</scope>
    <source>
        <strain evidence="3">Busselton2</strain>
    </source>
</reference>
<feature type="domain" description="BTB" evidence="2">
    <location>
        <begin position="386"/>
        <end position="463"/>
    </location>
</feature>
<organism evidence="3 4">
    <name type="scientific">Anaeramoeba flamelloides</name>
    <dbReference type="NCBI Taxonomy" id="1746091"/>
    <lineage>
        <taxon>Eukaryota</taxon>
        <taxon>Metamonada</taxon>
        <taxon>Anaeramoebidae</taxon>
        <taxon>Anaeramoeba</taxon>
    </lineage>
</organism>
<dbReference type="Pfam" id="PF00651">
    <property type="entry name" value="BTB"/>
    <property type="match status" value="1"/>
</dbReference>
<evidence type="ECO:0000313" key="3">
    <source>
        <dbReference type="EMBL" id="KAJ3448634.1"/>
    </source>
</evidence>
<dbReference type="SUPFAM" id="SSF54695">
    <property type="entry name" value="POZ domain"/>
    <property type="match status" value="1"/>
</dbReference>
<dbReference type="InterPro" id="IPR000210">
    <property type="entry name" value="BTB/POZ_dom"/>
</dbReference>
<protein>
    <submittedName>
        <fullName evidence="3">Pep-cterm sorting domain-containing protein</fullName>
    </submittedName>
</protein>
<dbReference type="EMBL" id="JANTQA010000015">
    <property type="protein sequence ID" value="KAJ3448634.1"/>
    <property type="molecule type" value="Genomic_DNA"/>
</dbReference>
<evidence type="ECO:0000256" key="1">
    <source>
        <dbReference type="SAM" id="Coils"/>
    </source>
</evidence>
<dbReference type="Gene3D" id="3.30.710.10">
    <property type="entry name" value="Potassium Channel Kv1.1, Chain A"/>
    <property type="match status" value="1"/>
</dbReference>
<keyword evidence="1" id="KW-0175">Coiled coil</keyword>
<dbReference type="SMART" id="SM00225">
    <property type="entry name" value="BTB"/>
    <property type="match status" value="1"/>
</dbReference>
<evidence type="ECO:0000313" key="4">
    <source>
        <dbReference type="Proteomes" id="UP001146793"/>
    </source>
</evidence>
<feature type="coiled-coil region" evidence="1">
    <location>
        <begin position="175"/>
        <end position="210"/>
    </location>
</feature>
<sequence length="503" mass="59574">MDSSVITDYLNNNYQKCPNCNKLIYIETVGCGFYECECQAIFCCYCAKKQKSKFQAFSHYLLDHSSDQKNEEQTFETKNGKEISKDIKVIKIKVRSQIILMQKEEKVDVLVQKYCKLKQNNLYVRCFCYENNYFEKGKTIKHYQIANNAQVKINLMKLNGKFLPLVYLKYLDFKVHNDQNDQNKIIEQRKELEEKEIQKKKEQMKSLNINGINLKTGLHNLIANHFQDQPNKIRLIYNGKKIDKSLENYRHLQNHYSKNPVWVILSDEYKLCYEHIQFCAPFYNLLRYGENTDLEICGFQVHSQMLKFRLNVEPMFIKNTLENSQINKSNIKQFLDWVYLKGFEKLNQNNNESLLQCFKLLNVDPNQMAIPFSKQLNTKWKDNEDKDFIILVKDQDDEDQNDGTVIEIPVHRIILQARSNLFREMFNTINVSSNQVTDYSGKSVDTIEILIGYFYTNSLKITADMDIDMVLDELNDAAKYYQIIPNFAFLKELKKLKRQYNKD</sequence>
<dbReference type="PROSITE" id="PS50097">
    <property type="entry name" value="BTB"/>
    <property type="match status" value="1"/>
</dbReference>
<name>A0AAV8A340_9EUKA</name>
<comment type="caution">
    <text evidence="3">The sequence shown here is derived from an EMBL/GenBank/DDBJ whole genome shotgun (WGS) entry which is preliminary data.</text>
</comment>
<gene>
    <name evidence="3" type="ORF">M0812_01116</name>
</gene>
<accession>A0AAV8A340</accession>
<proteinExistence type="predicted"/>
<dbReference type="Proteomes" id="UP001146793">
    <property type="component" value="Unassembled WGS sequence"/>
</dbReference>